<dbReference type="PROSITE" id="PS51819">
    <property type="entry name" value="VOC"/>
    <property type="match status" value="1"/>
</dbReference>
<evidence type="ECO:0000259" key="1">
    <source>
        <dbReference type="PROSITE" id="PS51819"/>
    </source>
</evidence>
<name>A0ABU8WFA6_9BURK</name>
<organism evidence="2 3">
    <name type="scientific">Variovorax rhizosphaerae</name>
    <dbReference type="NCBI Taxonomy" id="1836200"/>
    <lineage>
        <taxon>Bacteria</taxon>
        <taxon>Pseudomonadati</taxon>
        <taxon>Pseudomonadota</taxon>
        <taxon>Betaproteobacteria</taxon>
        <taxon>Burkholderiales</taxon>
        <taxon>Comamonadaceae</taxon>
        <taxon>Variovorax</taxon>
    </lineage>
</organism>
<dbReference type="SUPFAM" id="SSF54593">
    <property type="entry name" value="Glyoxalase/Bleomycin resistance protein/Dihydroxybiphenyl dioxygenase"/>
    <property type="match status" value="1"/>
</dbReference>
<dbReference type="Pfam" id="PF00903">
    <property type="entry name" value="Glyoxalase"/>
    <property type="match status" value="1"/>
</dbReference>
<dbReference type="PANTHER" id="PTHR33993:SF2">
    <property type="entry name" value="VOC DOMAIN-CONTAINING PROTEIN"/>
    <property type="match status" value="1"/>
</dbReference>
<dbReference type="InterPro" id="IPR037523">
    <property type="entry name" value="VOC_core"/>
</dbReference>
<dbReference type="PANTHER" id="PTHR33993">
    <property type="entry name" value="GLYOXALASE-RELATED"/>
    <property type="match status" value="1"/>
</dbReference>
<feature type="domain" description="VOC" evidence="1">
    <location>
        <begin position="5"/>
        <end position="127"/>
    </location>
</feature>
<accession>A0ABU8WFA6</accession>
<gene>
    <name evidence="2" type="ORF">WKW82_05660</name>
</gene>
<evidence type="ECO:0000313" key="2">
    <source>
        <dbReference type="EMBL" id="MEJ8846121.1"/>
    </source>
</evidence>
<dbReference type="CDD" id="cd07247">
    <property type="entry name" value="SgaA_N_like"/>
    <property type="match status" value="1"/>
</dbReference>
<proteinExistence type="predicted"/>
<dbReference type="RefSeq" id="WP_340341270.1">
    <property type="nucleotide sequence ID" value="NZ_JBBKZT010000002.1"/>
</dbReference>
<reference evidence="2 3" key="1">
    <citation type="submission" date="2024-03" db="EMBL/GenBank/DDBJ databases">
        <title>Novel species of the genus Variovorax.</title>
        <authorList>
            <person name="Liu Q."/>
            <person name="Xin Y.-H."/>
        </authorList>
    </citation>
    <scope>NUCLEOTIDE SEQUENCE [LARGE SCALE GENOMIC DNA]</scope>
    <source>
        <strain evidence="2 3">KACC 18900</strain>
    </source>
</reference>
<dbReference type="Proteomes" id="UP001385892">
    <property type="component" value="Unassembled WGS sequence"/>
</dbReference>
<dbReference type="InterPro" id="IPR004360">
    <property type="entry name" value="Glyas_Fos-R_dOase_dom"/>
</dbReference>
<evidence type="ECO:0000313" key="3">
    <source>
        <dbReference type="Proteomes" id="UP001385892"/>
    </source>
</evidence>
<dbReference type="Gene3D" id="3.10.180.10">
    <property type="entry name" value="2,3-Dihydroxybiphenyl 1,2-Dioxygenase, domain 1"/>
    <property type="match status" value="1"/>
</dbReference>
<dbReference type="InterPro" id="IPR029068">
    <property type="entry name" value="Glyas_Bleomycin-R_OHBP_Dase"/>
</dbReference>
<dbReference type="InterPro" id="IPR052164">
    <property type="entry name" value="Anthracycline_SecMetBiosynth"/>
</dbReference>
<sequence>MDSNPVAWFEIYVADLPRARKFYESVLGVKLESLPNPDTSNDIEMLSFPMKEGGAGAAGALARMKDGPAGGGTSTIVYFSCDDCAVEASRVAAAGGEVMKEKTSIGPYGFIALVFDTEKNVIGLHSLK</sequence>
<keyword evidence="3" id="KW-1185">Reference proteome</keyword>
<comment type="caution">
    <text evidence="2">The sequence shown here is derived from an EMBL/GenBank/DDBJ whole genome shotgun (WGS) entry which is preliminary data.</text>
</comment>
<dbReference type="EMBL" id="JBBKZT010000002">
    <property type="protein sequence ID" value="MEJ8846121.1"/>
    <property type="molecule type" value="Genomic_DNA"/>
</dbReference>
<protein>
    <submittedName>
        <fullName evidence="2">VOC family protein</fullName>
    </submittedName>
</protein>